<dbReference type="Gene3D" id="1.20.58.830">
    <property type="match status" value="4"/>
</dbReference>
<feature type="domain" description="Duffy-binding-like" evidence="8">
    <location>
        <begin position="2178"/>
        <end position="2332"/>
    </location>
</feature>
<feature type="compositionally biased region" description="Acidic residues" evidence="2">
    <location>
        <begin position="1700"/>
        <end position="1781"/>
    </location>
</feature>
<dbReference type="Gene3D" id="1.20.1310.20">
    <property type="entry name" value="Duffy-antigen binding domain"/>
    <property type="match status" value="4"/>
</dbReference>
<dbReference type="Pfam" id="PF05424">
    <property type="entry name" value="Duffy_binding"/>
    <property type="match status" value="4"/>
</dbReference>
<gene>
    <name evidence="9" type="ORF">PFTANZ_06690</name>
</gene>
<feature type="compositionally biased region" description="Low complexity" evidence="2">
    <location>
        <begin position="1852"/>
        <end position="1865"/>
    </location>
</feature>
<dbReference type="InterPro" id="IPR054595">
    <property type="entry name" value="DBL_C"/>
</dbReference>
<dbReference type="Pfam" id="PF21807">
    <property type="entry name" value="PfEMP1_CIDRalpha1_dom"/>
    <property type="match status" value="1"/>
</dbReference>
<dbReference type="PANTHER" id="PTHR35711">
    <property type="entry name" value="EXPRESSED PROTEIN"/>
    <property type="match status" value="1"/>
</dbReference>
<feature type="domain" description="Duffy-binding-like" evidence="3">
    <location>
        <begin position="2443"/>
        <end position="2588"/>
    </location>
</feature>
<feature type="region of interest" description="Disordered" evidence="2">
    <location>
        <begin position="1"/>
        <end position="99"/>
    </location>
</feature>
<dbReference type="InterPro" id="IPR029210">
    <property type="entry name" value="PfEMP1_NTS"/>
</dbReference>
<evidence type="ECO:0000259" key="3">
    <source>
        <dbReference type="Pfam" id="PF03011"/>
    </source>
</evidence>
<feature type="region of interest" description="Disordered" evidence="2">
    <location>
        <begin position="2140"/>
        <end position="2161"/>
    </location>
</feature>
<sequence length="2683" mass="308124">MSTQGRGGGGGSSGGSSGGRGAGRGRSGRQVEIRKVVKSVRRGRGRGGGRGVAAVSGGGRGRGGRHQQVVRRRGVKMARRRRGAARGRGGSSGEDDIEDKDAKNMFDRIGEKVYKEVEKDAKIYKEALKGKLQEATNRSGERVGTDDPCQLVKEYYDERADAGGERHPCGNATGKKDELERFSDTLGGQCTNEKIEGNKYSTKSGKDCGACAPFRRLFLCDQNLSHMDENKINNTNNLLLEVSLAAKHEGQSITQDYPKYQATYGDSPSQICTMLARSFADIGDIIRGKDLYLDHEPGKQHLEERLERIFENIQKENGDINTLKPEEVREYWWALNRDQVWKAITCKAKEANIYSRIAGDTTIWNDNCGHKDNNVPTNLDYVPQYLRWFEEWSEEFCRKRNIKLKMAKKECRGENGKEKYCSQNGYDCTKRIKKGDSCSRESNCTACSNKCVDYDFWLEKQQNEFKIQKDKYDNEIKTYVNKTPISNSNSNTKKEYYKEFYEELKKSYKSVHDFLKLLNKGSYCKTENAKEDVIDFIKDVEKTFYRSKYCQPCPDCVVVCENKECKENKEDDHCRSKLIKKILESETPIEIEVLYSGKGQGLITEKLSSFCSNPENKNDTNYQNWKCYNKNSEYNKCEMISWLYQDPKEYNLMLSVECFHSWAKNLLIDTIRWEHQLKNCINNTNVTDCTSKCIKNCECYEAWIKQKQKEWPQVKEVLKKKDKNAHNYYDKLKDVFDRFLFQVMFALDQDEKGKWDQFKKDLEKKFEPSKTNTPTGNSQDAIEFLLYHLNDNATTCKDNNTNEACDPSKKVKTNPCGKNPSASNNLVRVKRPAEMMQRYARKQLEKRGGEYNLKGDASKGTYKQGGDPSGFSKEALCKIREIHSNADGSRSPNPCNGKNEKRFNIGEKWKTKDKENRLHSEAYMPPRREHMCTSNLEYLQTNISPLNGAGNGGVDIVNHSFLGDVLLSANHEAKKIIELYKKNNAKNGLNEPKDKETMCRAMKYSFADIGDIIRGRDMWDKENGMVKLRGHLEKIFGHINESLKKTLNGNDKYTGDDPDYKQLREDWWEANRHQVWRAMKCAMKNGNIDKCNGIPIEDYIPQRLRWMTEWAEWYCKVQSQEYEKLEKECEECKNKSKKCEKGNGECAKCTAACKKYGENIKTWKQQWDKIKDKYDKLYKKAIGDTSDTIVTSGGDPKDEKDVVVFLKQLLPQNSAAARNRVIRADGSRATRVTALAPITLYSSAAGYIHQEMGPNVGCMKQEVFCYSKKGKYAFKDPPTLYKEACNCENNKQQPKPKMEEEKKDACKIVEEVLSKTPDKTTGGIDTCNPKDYPNNKPYPGWNCTNETLVSGKGECMPPRRRKLCVRGLTQQGKIKEKEDIRTQFIKCAAIETHFAWERYKKINTGADKELKEGKIPDEFKRQMYYTFGDFRDIFFGTDISSCQYIKGTSNNIKDILNKENEKRQEWWTEHGPEIWEGMLCALTNGLNETEKKNEIKTKYSYDELNKKTNGTTPLEDFAKKPQFLRWFIEWGEDFCKLRQLKVKELEKGCNDYKCENTDETKKEACKKACKAYQEWLQGWKENYKKQKQRYTEVKEETPYTNDNDVNDSTHAYEYLNKKLTNITCTSGTTNVDCNCMKEPSNEPEKTDNITEMPASLEYPPKEINGKCDCTKALPPQQPPQEQESVARSGASRDTQRDHDDDNLEDEEEEEEEESGDEGEEDDSSHEEEEDEDHGANDQDTEEEEEEEEDEDDEEDDDDEDDDDDDDDDEDGDEDEDEEQEEKEEKATKEDTGRGEEPPAPVPELPGPTATTTQNDVKVCETVGDALKLDTLKQACALKYGKTAPTSWKCIPSGTTSGESTKSSGTNQGATCIPPRRRKLYVGKLEEWADKQVANTGESKSQTGGGSESTSEAQTASDSSDQTTSQSDGNPGASTSPPSSNSRADVDLREAFIQSAAIETFFLWDRYKKIKEQEYIEKQRREGELGFLEKNKETAEDPNGPQNQLKKGIIPEEFKRQMFYTLADYKDILFGDKEVIEVLKAGGDKNIDKIEQKIKTVIENSRDTTPPTQLVTPTSDEKRKTLWETFAPQIWNGMVCALTYEDEGARGESAKIKQNSGLKEAFFGKDGKKPKDQKYEYEKVELKDEEQNGAKPTSPGTSGEKTRLSEFVLRPPYFRYLEEWGQNFCKERKKRLEDIKYECRGDRGGHQYCSGDGHDCTDDQRRYNNMFDDLDCRPCYEQCRKYRKWIDIKFEEFKKQENNYKGELQKLSTSSNNGGGGDNKKYYQELKEKNTAADYLKELKHCKNDQNSENKGNQEDELNKLDFTNITQTFSRSTYCKTCPSYVVNCNRGTRGQDPCKVNFNGNEWKKVFDEMSGNSTITVDMIDRREPHMENDLKHLFKTSRLFKAIREQKWTCKFKDKNTDVCKLDQFKDKIDLNQYTTFKVLLIYWLEDFLYGYYILKKRKIIDQCTKNGEKACDKEPKNYCACVKEWIGKKRAEWEKIKKLFIEQYKSEDDFSDNLNSFLETLIPQIAVTDVKNEVIKLSKFDKSKGCCVDANSQKKNDNEKDAIECMINRLTEKITSCLSSTSEETQNTAQCQEYTPPDDDEPLEETEENTEEAKKKMVPTICEGVLPEPQPETGEKGDCKTDPPQPDVKVEEEKKEEEKPKGNEQEESPPPAQAPDLLR</sequence>
<feature type="domain" description="Duffy-antigen binding" evidence="4">
    <location>
        <begin position="922"/>
        <end position="1105"/>
    </location>
</feature>
<feature type="region of interest" description="Disordered" evidence="2">
    <location>
        <begin position="803"/>
        <end position="824"/>
    </location>
</feature>
<dbReference type="InterPro" id="IPR004258">
    <property type="entry name" value="DBL"/>
</dbReference>
<feature type="domain" description="Duffy-binding-like" evidence="8">
    <location>
        <begin position="1529"/>
        <end position="1638"/>
    </location>
</feature>
<feature type="region of interest" description="Disordered" evidence="2">
    <location>
        <begin position="883"/>
        <end position="906"/>
    </location>
</feature>
<feature type="domain" description="Duffy-antigen binding" evidence="4">
    <location>
        <begin position="1353"/>
        <end position="1517"/>
    </location>
</feature>
<feature type="region of interest" description="Disordered" evidence="2">
    <location>
        <begin position="1889"/>
        <end position="1942"/>
    </location>
</feature>
<feature type="domain" description="Plasmodium falciparum erythrocyte membrane protein-1 N-terminal segment" evidence="5">
    <location>
        <begin position="101"/>
        <end position="136"/>
    </location>
</feature>
<organism evidence="9 10">
    <name type="scientific">Plasmodium falciparum Tanzania</name>
    <name type="common">2000708</name>
    <dbReference type="NCBI Taxonomy" id="1036725"/>
    <lineage>
        <taxon>Eukaryota</taxon>
        <taxon>Sar</taxon>
        <taxon>Alveolata</taxon>
        <taxon>Apicomplexa</taxon>
        <taxon>Aconoidasida</taxon>
        <taxon>Haemosporida</taxon>
        <taxon>Plasmodiidae</taxon>
        <taxon>Plasmodium</taxon>
        <taxon>Plasmodium (Laverania)</taxon>
    </lineage>
</organism>
<dbReference type="FunFam" id="1.20.58.1930:FF:000002">
    <property type="entry name" value="Erythrocyte membrane protein 1, PfEMP1"/>
    <property type="match status" value="1"/>
</dbReference>
<feature type="compositionally biased region" description="Polar residues" evidence="2">
    <location>
        <begin position="2149"/>
        <end position="2158"/>
    </location>
</feature>
<feature type="compositionally biased region" description="Polar residues" evidence="2">
    <location>
        <begin position="1931"/>
        <end position="1942"/>
    </location>
</feature>
<dbReference type="InterPro" id="IPR049158">
    <property type="entry name" value="PfEMP1_CIDRalpha1_dom"/>
</dbReference>
<accession>A0A024VV29</accession>
<feature type="compositionally biased region" description="Acidic residues" evidence="2">
    <location>
        <begin position="2600"/>
        <end position="2614"/>
    </location>
</feature>
<evidence type="ECO:0000259" key="5">
    <source>
        <dbReference type="Pfam" id="PF15447"/>
    </source>
</evidence>
<feature type="region of interest" description="Disordered" evidence="2">
    <location>
        <begin position="1844"/>
        <end position="1875"/>
    </location>
</feature>
<proteinExistence type="predicted"/>
<feature type="region of interest" description="Disordered" evidence="2">
    <location>
        <begin position="2583"/>
        <end position="2683"/>
    </location>
</feature>
<feature type="compositionally biased region" description="Basic and acidic residues" evidence="2">
    <location>
        <begin position="1782"/>
        <end position="1796"/>
    </location>
</feature>
<dbReference type="GO" id="GO:0016020">
    <property type="term" value="C:membrane"/>
    <property type="evidence" value="ECO:0007669"/>
    <property type="project" value="InterPro"/>
</dbReference>
<dbReference type="Pfam" id="PF18562">
    <property type="entry name" value="CIDR1_gamma"/>
    <property type="match status" value="1"/>
</dbReference>
<dbReference type="InterPro" id="IPR041480">
    <property type="entry name" value="CIDR1_gamma"/>
</dbReference>
<feature type="compositionally biased region" description="Gly residues" evidence="2">
    <location>
        <begin position="48"/>
        <end position="61"/>
    </location>
</feature>
<dbReference type="SUPFAM" id="SSF140924">
    <property type="entry name" value="Duffy binding domain-like"/>
    <property type="match status" value="6"/>
</dbReference>
<protein>
    <recommendedName>
        <fullName evidence="11">Duffy-binding-like domain-containing protein</fullName>
    </recommendedName>
</protein>
<dbReference type="Pfam" id="PF15447">
    <property type="entry name" value="NTS"/>
    <property type="match status" value="1"/>
</dbReference>
<reference evidence="9 10" key="1">
    <citation type="submission" date="2013-02" db="EMBL/GenBank/DDBJ databases">
        <title>The Genome Annotation of Plasmodium falciparum Tanzania (2000708).</title>
        <authorList>
            <consortium name="The Broad Institute Genome Sequencing Platform"/>
            <consortium name="The Broad Institute Genome Sequencing Center for Infectious Disease"/>
            <person name="Neafsey D."/>
            <person name="Hoffman S."/>
            <person name="Volkman S."/>
            <person name="Rosenthal P."/>
            <person name="Walker B."/>
            <person name="Young S.K."/>
            <person name="Zeng Q."/>
            <person name="Gargeya S."/>
            <person name="Fitzgerald M."/>
            <person name="Haas B."/>
            <person name="Abouelleil A."/>
            <person name="Allen A.W."/>
            <person name="Alvarado L."/>
            <person name="Arachchi H.M."/>
            <person name="Berlin A.M."/>
            <person name="Chapman S.B."/>
            <person name="Gainer-Dewar J."/>
            <person name="Goldberg J."/>
            <person name="Griggs A."/>
            <person name="Gujja S."/>
            <person name="Hansen M."/>
            <person name="Howarth C."/>
            <person name="Imamovic A."/>
            <person name="Ireland A."/>
            <person name="Larimer J."/>
            <person name="McCowan C."/>
            <person name="Murphy C."/>
            <person name="Pearson M."/>
            <person name="Poon T.W."/>
            <person name="Priest M."/>
            <person name="Roberts A."/>
            <person name="Saif S."/>
            <person name="Shea T."/>
            <person name="Sisk P."/>
            <person name="Sykes S."/>
            <person name="Wortman J."/>
            <person name="Nusbaum C."/>
            <person name="Birren B."/>
        </authorList>
    </citation>
    <scope>NUCLEOTIDE SEQUENCE [LARGE SCALE GENOMIC DNA]</scope>
    <source>
        <strain evidence="10">Tanzania (2000708)</strain>
    </source>
</reference>
<evidence type="ECO:0000313" key="9">
    <source>
        <dbReference type="EMBL" id="ETW32589.1"/>
    </source>
</evidence>
<evidence type="ECO:0000256" key="2">
    <source>
        <dbReference type="SAM" id="MobiDB-lite"/>
    </source>
</evidence>
<evidence type="ECO:0000259" key="8">
    <source>
        <dbReference type="Pfam" id="PF22672"/>
    </source>
</evidence>
<feature type="domain" description="Duffy-antigen binding" evidence="4">
    <location>
        <begin position="209"/>
        <end position="387"/>
    </location>
</feature>
<feature type="domain" description="Duffy-binding-like" evidence="3">
    <location>
        <begin position="659"/>
        <end position="802"/>
    </location>
</feature>
<feature type="compositionally biased region" description="Gly residues" evidence="2">
    <location>
        <begin position="1"/>
        <end position="25"/>
    </location>
</feature>
<dbReference type="Proteomes" id="UP000030708">
    <property type="component" value="Unassembled WGS sequence"/>
</dbReference>
<feature type="compositionally biased region" description="Polar residues" evidence="2">
    <location>
        <begin position="2583"/>
        <end position="2596"/>
    </location>
</feature>
<feature type="compositionally biased region" description="Basic residues" evidence="2">
    <location>
        <begin position="62"/>
        <end position="85"/>
    </location>
</feature>
<dbReference type="InterPro" id="IPR042202">
    <property type="entry name" value="Duffy-ag-bd_sf"/>
</dbReference>
<feature type="domain" description="Duffy-antigen binding" evidence="4">
    <location>
        <begin position="1870"/>
        <end position="2107"/>
    </location>
</feature>
<dbReference type="FunFam" id="1.20.58.1930:FF:000001">
    <property type="entry name" value="Erythrocyte membrane protein 1, PfEMP1"/>
    <property type="match status" value="1"/>
</dbReference>
<evidence type="ECO:0000259" key="7">
    <source>
        <dbReference type="Pfam" id="PF21807"/>
    </source>
</evidence>
<evidence type="ECO:0000313" key="10">
    <source>
        <dbReference type="Proteomes" id="UP000030708"/>
    </source>
</evidence>
<feature type="region of interest" description="Disordered" evidence="2">
    <location>
        <begin position="1986"/>
        <end position="2005"/>
    </location>
</feature>
<name>A0A024VV29_PLAFA</name>
<feature type="region of interest" description="Disordered" evidence="2">
    <location>
        <begin position="1657"/>
        <end position="1815"/>
    </location>
</feature>
<dbReference type="InterPro" id="IPR008602">
    <property type="entry name" value="Duffy-antigen-binding"/>
</dbReference>
<feature type="compositionally biased region" description="Low complexity" evidence="2">
    <location>
        <begin position="1895"/>
        <end position="1927"/>
    </location>
</feature>
<keyword evidence="1" id="KW-0175">Coiled coil</keyword>
<dbReference type="Pfam" id="PF03011">
    <property type="entry name" value="PFEMP"/>
    <property type="match status" value="2"/>
</dbReference>
<dbReference type="FunFam" id="1.20.58.830:FF:000002">
    <property type="entry name" value="Erythrocyte membrane protein 1, PfEMP1"/>
    <property type="match status" value="1"/>
</dbReference>
<feature type="compositionally biased region" description="Basic residues" evidence="2">
    <location>
        <begin position="36"/>
        <end position="47"/>
    </location>
</feature>
<feature type="compositionally biased region" description="Basic and acidic residues" evidence="2">
    <location>
        <begin position="2652"/>
        <end position="2668"/>
    </location>
</feature>
<dbReference type="FunFam" id="1.20.58.830:FF:000005">
    <property type="entry name" value="Erythrocyte membrane protein 1, PfEMP1"/>
    <property type="match status" value="1"/>
</dbReference>
<evidence type="ECO:0000259" key="6">
    <source>
        <dbReference type="Pfam" id="PF18562"/>
    </source>
</evidence>
<feature type="domain" description="PfEMP1 CIDRalpha1" evidence="7">
    <location>
        <begin position="590"/>
        <end position="639"/>
    </location>
</feature>
<dbReference type="EMBL" id="KI927227">
    <property type="protein sequence ID" value="ETW32589.1"/>
    <property type="molecule type" value="Genomic_DNA"/>
</dbReference>
<reference evidence="9 10" key="2">
    <citation type="submission" date="2013-02" db="EMBL/GenBank/DDBJ databases">
        <title>The Genome Sequence of Plasmodium falciparum Tanzania (2000708).</title>
        <authorList>
            <consortium name="The Broad Institute Genome Sequencing Platform"/>
            <consortium name="The Broad Institute Genome Sequencing Center for Infectious Disease"/>
            <person name="Neafsey D."/>
            <person name="Cheeseman I."/>
            <person name="Volkman S."/>
            <person name="Adams J."/>
            <person name="Walker B."/>
            <person name="Young S.K."/>
            <person name="Zeng Q."/>
            <person name="Gargeya S."/>
            <person name="Fitzgerald M."/>
            <person name="Haas B."/>
            <person name="Abouelleil A."/>
            <person name="Alvarado L."/>
            <person name="Arachchi H.M."/>
            <person name="Berlin A.M."/>
            <person name="Chapman S.B."/>
            <person name="Dewar J."/>
            <person name="Goldberg J."/>
            <person name="Griggs A."/>
            <person name="Gujja S."/>
            <person name="Hansen M."/>
            <person name="Howarth C."/>
            <person name="Imamovic A."/>
            <person name="Larimer J."/>
            <person name="McCowan C."/>
            <person name="Murphy C."/>
            <person name="Neiman D."/>
            <person name="Pearson M."/>
            <person name="Priest M."/>
            <person name="Roberts A."/>
            <person name="Saif S."/>
            <person name="Shea T."/>
            <person name="Sisk P."/>
            <person name="Sykes S."/>
            <person name="Wortman J."/>
            <person name="Nusbaum C."/>
            <person name="Birren B."/>
        </authorList>
    </citation>
    <scope>NUCLEOTIDE SEQUENCE [LARGE SCALE GENOMIC DNA]</scope>
    <source>
        <strain evidence="10">Tanzania (2000708)</strain>
    </source>
</reference>
<dbReference type="Pfam" id="PF22672">
    <property type="entry name" value="DBL_C"/>
    <property type="match status" value="3"/>
</dbReference>
<evidence type="ECO:0000256" key="1">
    <source>
        <dbReference type="SAM" id="Coils"/>
    </source>
</evidence>
<feature type="coiled-coil region" evidence="1">
    <location>
        <begin position="1115"/>
        <end position="1142"/>
    </location>
</feature>
<dbReference type="Gene3D" id="1.20.58.1930">
    <property type="match status" value="2"/>
</dbReference>
<evidence type="ECO:0008006" key="11">
    <source>
        <dbReference type="Google" id="ProtNLM"/>
    </source>
</evidence>
<dbReference type="GO" id="GO:0046789">
    <property type="term" value="F:host cell surface receptor binding"/>
    <property type="evidence" value="ECO:0007669"/>
    <property type="project" value="InterPro"/>
</dbReference>
<feature type="domain" description="Duffy-binding-like" evidence="8">
    <location>
        <begin position="391"/>
        <end position="548"/>
    </location>
</feature>
<feature type="domain" description="Cysteine-rich interdomain region 1 gamma" evidence="6">
    <location>
        <begin position="2374"/>
        <end position="2426"/>
    </location>
</feature>
<feature type="region of interest" description="Disordered" evidence="2">
    <location>
        <begin position="846"/>
        <end position="867"/>
    </location>
</feature>
<dbReference type="PANTHER" id="PTHR35711:SF1">
    <property type="entry name" value="ECTODERMAL, ISOFORM F"/>
    <property type="match status" value="1"/>
</dbReference>
<evidence type="ECO:0000259" key="4">
    <source>
        <dbReference type="Pfam" id="PF05424"/>
    </source>
</evidence>
<feature type="compositionally biased region" description="Basic and acidic residues" evidence="2">
    <location>
        <begin position="1659"/>
        <end position="1669"/>
    </location>
</feature>
<feature type="compositionally biased region" description="Polar residues" evidence="2">
    <location>
        <begin position="886"/>
        <end position="896"/>
    </location>
</feature>